<organism evidence="1 2">
    <name type="scientific">Sus scrofa</name>
    <name type="common">Pig</name>
    <dbReference type="NCBI Taxonomy" id="9823"/>
    <lineage>
        <taxon>Eukaryota</taxon>
        <taxon>Metazoa</taxon>
        <taxon>Chordata</taxon>
        <taxon>Craniata</taxon>
        <taxon>Vertebrata</taxon>
        <taxon>Euteleostomi</taxon>
        <taxon>Mammalia</taxon>
        <taxon>Eutheria</taxon>
        <taxon>Laurasiatheria</taxon>
        <taxon>Artiodactyla</taxon>
        <taxon>Suina</taxon>
        <taxon>Suidae</taxon>
        <taxon>Sus</taxon>
    </lineage>
</organism>
<keyword evidence="2" id="KW-1185">Reference proteome</keyword>
<evidence type="ECO:0000313" key="2">
    <source>
        <dbReference type="Proteomes" id="UP000008227"/>
    </source>
</evidence>
<reference evidence="1" key="4">
    <citation type="submission" date="2025-09" db="UniProtKB">
        <authorList>
            <consortium name="Ensembl"/>
        </authorList>
    </citation>
    <scope>IDENTIFICATION</scope>
</reference>
<dbReference type="Ensembl" id="ENSSSCT00000088624.1">
    <property type="protein sequence ID" value="ENSSSCP00000074363.1"/>
    <property type="gene ID" value="ENSSSCG00000045169.1"/>
</dbReference>
<protein>
    <submittedName>
        <fullName evidence="1">Uncharacterized protein</fullName>
    </submittedName>
</protein>
<reference evidence="1" key="3">
    <citation type="submission" date="2025-08" db="UniProtKB">
        <authorList>
            <consortium name="Ensembl"/>
        </authorList>
    </citation>
    <scope>IDENTIFICATION</scope>
</reference>
<dbReference type="Proteomes" id="UP000008227">
    <property type="component" value="Chromosome 8"/>
</dbReference>
<reference evidence="1" key="2">
    <citation type="journal article" date="2020" name="Gigascience">
        <title>An improved pig reference genome sequence to enable pig genetics and genomics research.</title>
        <authorList>
            <person name="Warr A."/>
            <person name="Affara N."/>
            <person name="Aken B."/>
            <person name="Beiki H."/>
            <person name="Bickhart D.M."/>
            <person name="Billis K."/>
            <person name="Chow W."/>
            <person name="Eory L."/>
            <person name="Finlayson H.A."/>
            <person name="Flicek P."/>
            <person name="Giron C.G."/>
            <person name="Griffin D.K."/>
            <person name="Hall R."/>
            <person name="Hannum G."/>
            <person name="Hourlier T."/>
            <person name="Howe K."/>
            <person name="Hume D.A."/>
            <person name="Izuogu O."/>
            <person name="Kim K."/>
            <person name="Koren S."/>
            <person name="Liu H."/>
            <person name="Manchanda N."/>
            <person name="Martin F.J."/>
            <person name="Nonneman D.J."/>
            <person name="O'Connor R.E."/>
            <person name="Phillippy A.M."/>
            <person name="Rohrer G.A."/>
            <person name="Rosen B.D."/>
            <person name="Rund L.A."/>
            <person name="Sargent C.A."/>
            <person name="Schook L.B."/>
            <person name="Schroeder S.G."/>
            <person name="Schwartz A.S."/>
            <person name="Skinner B.M."/>
            <person name="Talbot R."/>
            <person name="Tseng E."/>
            <person name="Tuggle C.K."/>
            <person name="Watson M."/>
            <person name="Smith T.P.L."/>
            <person name="Archibald A.L."/>
        </authorList>
    </citation>
    <scope>NUCLEOTIDE SEQUENCE [LARGE SCALE GENOMIC DNA]</scope>
    <source>
        <strain evidence="1">Duroc</strain>
    </source>
</reference>
<dbReference type="AlphaFoldDB" id="A0A5G2RGY7"/>
<evidence type="ECO:0000313" key="1">
    <source>
        <dbReference type="Ensembl" id="ENSSSCP00000074363.1"/>
    </source>
</evidence>
<name>A0A5G2RGY7_PIG</name>
<dbReference type="InParanoid" id="A0A5G2RGY7"/>
<dbReference type="GeneTree" id="ENSGT01000000214749"/>
<proteinExistence type="predicted"/>
<accession>A0A5G2RGY7</accession>
<dbReference type="Bgee" id="ENSSSCG00000045169">
    <property type="expression patterns" value="Expressed in caecum and 16 other cell types or tissues"/>
</dbReference>
<sequence>MVYMFHIFFIHSSVDGHSGCFYILTIVYSASVNIGVHVSFPRSGIAGSNGNCSFGFLRNLHAVFHSGCTNLLSHQQCKRVPFSPHPLQRLLFVEFLMMASLASEKVVPHSNFYLHFSTCGYLF</sequence>
<reference evidence="2" key="1">
    <citation type="submission" date="2009-11" db="EMBL/GenBank/DDBJ databases">
        <authorList>
            <consortium name="Porcine genome sequencing project"/>
        </authorList>
    </citation>
    <scope>NUCLEOTIDE SEQUENCE [LARGE SCALE GENOMIC DNA]</scope>
    <source>
        <strain evidence="2">Duroc</strain>
    </source>
</reference>